<comment type="similarity">
    <text evidence="2">Belongs to the TAF6 family.</text>
</comment>
<feature type="non-terminal residue" evidence="8">
    <location>
        <position position="1"/>
    </location>
</feature>
<dbReference type="SUPFAM" id="SSF47113">
    <property type="entry name" value="Histone-fold"/>
    <property type="match status" value="1"/>
</dbReference>
<feature type="region of interest" description="Disordered" evidence="6">
    <location>
        <begin position="139"/>
        <end position="166"/>
    </location>
</feature>
<dbReference type="InterPro" id="IPR011442">
    <property type="entry name" value="TAF6_C"/>
</dbReference>
<evidence type="ECO:0000259" key="7">
    <source>
        <dbReference type="SMART" id="SM00803"/>
    </source>
</evidence>
<evidence type="ECO:0000256" key="6">
    <source>
        <dbReference type="SAM" id="MobiDB-lite"/>
    </source>
</evidence>
<evidence type="ECO:0000256" key="2">
    <source>
        <dbReference type="ARBA" id="ARBA00007688"/>
    </source>
</evidence>
<evidence type="ECO:0000256" key="1">
    <source>
        <dbReference type="ARBA" id="ARBA00004123"/>
    </source>
</evidence>
<dbReference type="Pfam" id="PF07571">
    <property type="entry name" value="TAF6_C"/>
    <property type="match status" value="1"/>
</dbReference>
<keyword evidence="3" id="KW-0805">Transcription regulation</keyword>
<dbReference type="Proteomes" id="UP000193922">
    <property type="component" value="Unassembled WGS sequence"/>
</dbReference>
<dbReference type="InterPro" id="IPR037796">
    <property type="entry name" value="TAF6"/>
</dbReference>
<dbReference type="OrthoDB" id="361039at2759"/>
<dbReference type="PANTHER" id="PTHR10221">
    <property type="entry name" value="TRANSCRIPTION INITIATION FACTOR TFIID SUBUNIT 6"/>
    <property type="match status" value="1"/>
</dbReference>
<comment type="caution">
    <text evidence="8">The sequence shown here is derived from an EMBL/GenBank/DDBJ whole genome shotgun (WGS) entry which is preliminary data.</text>
</comment>
<dbReference type="GO" id="GO:0051123">
    <property type="term" value="P:RNA polymerase II preinitiation complex assembly"/>
    <property type="evidence" value="ECO:0007669"/>
    <property type="project" value="TreeGrafter"/>
</dbReference>
<reference evidence="8 9" key="1">
    <citation type="submission" date="2016-07" db="EMBL/GenBank/DDBJ databases">
        <title>Pervasive Adenine N6-methylation of Active Genes in Fungi.</title>
        <authorList>
            <consortium name="DOE Joint Genome Institute"/>
            <person name="Mondo S.J."/>
            <person name="Dannebaum R.O."/>
            <person name="Kuo R.C."/>
            <person name="Labutti K."/>
            <person name="Haridas S."/>
            <person name="Kuo A."/>
            <person name="Salamov A."/>
            <person name="Ahrendt S.R."/>
            <person name="Lipzen A."/>
            <person name="Sullivan W."/>
            <person name="Andreopoulos W.B."/>
            <person name="Clum A."/>
            <person name="Lindquist E."/>
            <person name="Daum C."/>
            <person name="Ramamoorthy G.K."/>
            <person name="Gryganskyi A."/>
            <person name="Culley D."/>
            <person name="Magnuson J.K."/>
            <person name="James T.Y."/>
            <person name="O'Malley M.A."/>
            <person name="Stajich J.E."/>
            <person name="Spatafora J.W."/>
            <person name="Visel A."/>
            <person name="Grigoriev I.V."/>
        </authorList>
    </citation>
    <scope>NUCLEOTIDE SEQUENCE [LARGE SCALE GENOMIC DNA]</scope>
    <source>
        <strain evidence="8 9">ATCC 12442</strain>
    </source>
</reference>
<dbReference type="AlphaFoldDB" id="A0A1Y1W594"/>
<protein>
    <submittedName>
        <fullName evidence="8">DUF1546-domain-containing protein</fullName>
    </submittedName>
</protein>
<dbReference type="GO" id="GO:0016251">
    <property type="term" value="F:RNA polymerase II general transcription initiation factor activity"/>
    <property type="evidence" value="ECO:0007669"/>
    <property type="project" value="InterPro"/>
</dbReference>
<dbReference type="SUPFAM" id="SSF48371">
    <property type="entry name" value="ARM repeat"/>
    <property type="match status" value="1"/>
</dbReference>
<dbReference type="RefSeq" id="XP_040742495.1">
    <property type="nucleotide sequence ID" value="XM_040884696.1"/>
</dbReference>
<proteinExistence type="inferred from homology"/>
<dbReference type="InterPro" id="IPR004823">
    <property type="entry name" value="TAF_TATA-bd_Histone-like_dom"/>
</dbReference>
<dbReference type="InterPro" id="IPR009072">
    <property type="entry name" value="Histone-fold"/>
</dbReference>
<dbReference type="EMBL" id="MCFD01000009">
    <property type="protein sequence ID" value="ORX68713.1"/>
    <property type="molecule type" value="Genomic_DNA"/>
</dbReference>
<dbReference type="InterPro" id="IPR046344">
    <property type="entry name" value="TAF6_C_sf"/>
</dbReference>
<dbReference type="STRING" id="61395.A0A1Y1W594"/>
<evidence type="ECO:0000256" key="4">
    <source>
        <dbReference type="ARBA" id="ARBA00023163"/>
    </source>
</evidence>
<keyword evidence="9" id="KW-1185">Reference proteome</keyword>
<evidence type="ECO:0000256" key="3">
    <source>
        <dbReference type="ARBA" id="ARBA00023015"/>
    </source>
</evidence>
<feature type="domain" description="TATA box binding protein associated factor (TAF) histone-like fold" evidence="7">
    <location>
        <begin position="4"/>
        <end position="68"/>
    </location>
</feature>
<dbReference type="GO" id="GO:0046982">
    <property type="term" value="F:protein heterodimerization activity"/>
    <property type="evidence" value="ECO:0007669"/>
    <property type="project" value="InterPro"/>
</dbReference>
<sequence>LSSMIYPKSTIKSTSESIGIPKLKDGISAAMAQDVEYRLHEIIDEAVKFMRHSKRTKLTVADVNNALRVRNIEPIYGFEAGRPIKFNKAATALEEIYYVEDELIDLDTYLEEPLPSVPLEVVYTSHWLAIEGVQPRIQQNPIPLDDEDAPAKKQARPHAQKTDGTSGVETVPLVKHVLSKELQLYFECITESLQSSDLAVKSTALESIAIDAGIHQLVTYFIQYIAETVKSNIHSLDALKTAMAVARAIRKNPNLFVEPYMHQLIPSLLTCLVSKRLCESPAEDHWSLRDGAADQIAEICQQFSRSYHTLQARIARTLLRAFLDPTRPLTTHYGAITGLTKLGVNIIKVLILPNIKTYMTLLDAEMAKDNQQLVSDGRHCQEALLGALRALALDNKELDAASLTSVQKSKLAEIVGETLARLVFADGDGGRIVAYLLAHERASKDSSTASTSE</sequence>
<dbReference type="GO" id="GO:0000124">
    <property type="term" value="C:SAGA complex"/>
    <property type="evidence" value="ECO:0007669"/>
    <property type="project" value="InterPro"/>
</dbReference>
<dbReference type="Pfam" id="PF02969">
    <property type="entry name" value="TAF"/>
    <property type="match status" value="1"/>
</dbReference>
<evidence type="ECO:0000313" key="9">
    <source>
        <dbReference type="Proteomes" id="UP000193922"/>
    </source>
</evidence>
<dbReference type="GO" id="GO:0003713">
    <property type="term" value="F:transcription coactivator activity"/>
    <property type="evidence" value="ECO:0007669"/>
    <property type="project" value="TreeGrafter"/>
</dbReference>
<dbReference type="CDD" id="cd08050">
    <property type="entry name" value="TAF6C"/>
    <property type="match status" value="1"/>
</dbReference>
<organism evidence="8 9">
    <name type="scientific">Linderina pennispora</name>
    <dbReference type="NCBI Taxonomy" id="61395"/>
    <lineage>
        <taxon>Eukaryota</taxon>
        <taxon>Fungi</taxon>
        <taxon>Fungi incertae sedis</taxon>
        <taxon>Zoopagomycota</taxon>
        <taxon>Kickxellomycotina</taxon>
        <taxon>Kickxellomycetes</taxon>
        <taxon>Kickxellales</taxon>
        <taxon>Kickxellaceae</taxon>
        <taxon>Linderina</taxon>
    </lineage>
</organism>
<evidence type="ECO:0000313" key="8">
    <source>
        <dbReference type="EMBL" id="ORX68713.1"/>
    </source>
</evidence>
<comment type="subcellular location">
    <subcellularLocation>
        <location evidence="1">Nucleus</location>
    </subcellularLocation>
</comment>
<dbReference type="SMART" id="SM00803">
    <property type="entry name" value="TAF"/>
    <property type="match status" value="1"/>
</dbReference>
<keyword evidence="5" id="KW-0539">Nucleus</keyword>
<keyword evidence="4" id="KW-0804">Transcription</keyword>
<dbReference type="InterPro" id="IPR016024">
    <property type="entry name" value="ARM-type_fold"/>
</dbReference>
<dbReference type="CDD" id="cd22931">
    <property type="entry name" value="HFD_TAF6"/>
    <property type="match status" value="1"/>
</dbReference>
<gene>
    <name evidence="8" type="ORF">DL89DRAFT_224564</name>
</gene>
<dbReference type="GO" id="GO:0046695">
    <property type="term" value="C:SLIK (SAGA-like) complex"/>
    <property type="evidence" value="ECO:0007669"/>
    <property type="project" value="InterPro"/>
</dbReference>
<dbReference type="FunFam" id="1.25.40.770:FF:000001">
    <property type="entry name" value="Transcription initiation factor TFIID subunit 6"/>
    <property type="match status" value="1"/>
</dbReference>
<name>A0A1Y1W594_9FUNG</name>
<dbReference type="Gene3D" id="1.10.20.10">
    <property type="entry name" value="Histone, subunit A"/>
    <property type="match status" value="1"/>
</dbReference>
<accession>A0A1Y1W594</accession>
<dbReference type="PANTHER" id="PTHR10221:SF9">
    <property type="entry name" value="TRANSCRIPTION INITIATION FACTOR TFIID SUBUNIT 6"/>
    <property type="match status" value="1"/>
</dbReference>
<dbReference type="Gene3D" id="1.25.40.770">
    <property type="entry name" value="TAF6, C-terminal HEAT repeat domain"/>
    <property type="match status" value="1"/>
</dbReference>
<evidence type="ECO:0000256" key="5">
    <source>
        <dbReference type="ARBA" id="ARBA00023242"/>
    </source>
</evidence>
<dbReference type="GO" id="GO:0005669">
    <property type="term" value="C:transcription factor TFIID complex"/>
    <property type="evidence" value="ECO:0007669"/>
    <property type="project" value="InterPro"/>
</dbReference>
<dbReference type="GeneID" id="63801344"/>